<keyword evidence="3" id="KW-1185">Reference proteome</keyword>
<sequence length="116" mass="12835">MSHPGWTVLPRALAIPVLEKLRLTAIDLLTHYWIQCLALIAFGFCAWRLWPIRPIEHAIPPAVLAVYGLVATVAPDEVSDWTGNYGWTTQQYRNTPPVAIQAAGVVSMIAAVIYLL</sequence>
<proteinExistence type="predicted"/>
<organism evidence="2 3">
    <name type="scientific">Roseiconus nitratireducens</name>
    <dbReference type="NCBI Taxonomy" id="2605748"/>
    <lineage>
        <taxon>Bacteria</taxon>
        <taxon>Pseudomonadati</taxon>
        <taxon>Planctomycetota</taxon>
        <taxon>Planctomycetia</taxon>
        <taxon>Pirellulales</taxon>
        <taxon>Pirellulaceae</taxon>
        <taxon>Roseiconus</taxon>
    </lineage>
</organism>
<keyword evidence="1" id="KW-0472">Membrane</keyword>
<comment type="caution">
    <text evidence="2">The sequence shown here is derived from an EMBL/GenBank/DDBJ whole genome shotgun (WGS) entry which is preliminary data.</text>
</comment>
<feature type="transmembrane region" description="Helical" evidence="1">
    <location>
        <begin position="95"/>
        <end position="115"/>
    </location>
</feature>
<evidence type="ECO:0000313" key="2">
    <source>
        <dbReference type="EMBL" id="KAA5546924.1"/>
    </source>
</evidence>
<dbReference type="RefSeq" id="WP_161604223.1">
    <property type="nucleotide sequence ID" value="NZ_VWOX01000001.1"/>
</dbReference>
<keyword evidence="1" id="KW-1133">Transmembrane helix</keyword>
<dbReference type="Proteomes" id="UP000324479">
    <property type="component" value="Unassembled WGS sequence"/>
</dbReference>
<reference evidence="2 3" key="1">
    <citation type="submission" date="2019-08" db="EMBL/GenBank/DDBJ databases">
        <authorList>
            <person name="Dhanesh K."/>
            <person name="Kumar G."/>
            <person name="Sasikala C."/>
            <person name="Venkata Ramana C."/>
        </authorList>
    </citation>
    <scope>NUCLEOTIDE SEQUENCE [LARGE SCALE GENOMIC DNA]</scope>
    <source>
        <strain evidence="2 3">JC645</strain>
    </source>
</reference>
<feature type="transmembrane region" description="Helical" evidence="1">
    <location>
        <begin position="32"/>
        <end position="50"/>
    </location>
</feature>
<dbReference type="AlphaFoldDB" id="A0A5M6DHA4"/>
<name>A0A5M6DHA4_9BACT</name>
<evidence type="ECO:0000256" key="1">
    <source>
        <dbReference type="SAM" id="Phobius"/>
    </source>
</evidence>
<gene>
    <name evidence="2" type="ORF">FYK55_00420</name>
</gene>
<feature type="transmembrane region" description="Helical" evidence="1">
    <location>
        <begin position="57"/>
        <end position="75"/>
    </location>
</feature>
<keyword evidence="1" id="KW-0812">Transmembrane</keyword>
<accession>A0A5M6DHA4</accession>
<dbReference type="EMBL" id="VWOX01000001">
    <property type="protein sequence ID" value="KAA5546924.1"/>
    <property type="molecule type" value="Genomic_DNA"/>
</dbReference>
<evidence type="ECO:0000313" key="3">
    <source>
        <dbReference type="Proteomes" id="UP000324479"/>
    </source>
</evidence>
<protein>
    <submittedName>
        <fullName evidence="2">Uncharacterized protein</fullName>
    </submittedName>
</protein>